<keyword evidence="1" id="KW-0812">Transmembrane</keyword>
<feature type="transmembrane region" description="Helical" evidence="1">
    <location>
        <begin position="55"/>
        <end position="78"/>
    </location>
</feature>
<name>A0A6S6T1B7_9BACT</name>
<organism evidence="2">
    <name type="scientific">uncultured Sulfurovum sp</name>
    <dbReference type="NCBI Taxonomy" id="269237"/>
    <lineage>
        <taxon>Bacteria</taxon>
        <taxon>Pseudomonadati</taxon>
        <taxon>Campylobacterota</taxon>
        <taxon>Epsilonproteobacteria</taxon>
        <taxon>Campylobacterales</taxon>
        <taxon>Sulfurovaceae</taxon>
        <taxon>Sulfurovum</taxon>
        <taxon>environmental samples</taxon>
    </lineage>
</organism>
<keyword evidence="1" id="KW-1133">Transmembrane helix</keyword>
<reference evidence="2" key="1">
    <citation type="submission" date="2020-01" db="EMBL/GenBank/DDBJ databases">
        <authorList>
            <person name="Meier V. D."/>
            <person name="Meier V D."/>
        </authorList>
    </citation>
    <scope>NUCLEOTIDE SEQUENCE</scope>
    <source>
        <strain evidence="2">HLG_WM_MAG_05</strain>
    </source>
</reference>
<accession>A0A6S6T1B7</accession>
<feature type="transmembrane region" description="Helical" evidence="1">
    <location>
        <begin position="115"/>
        <end position="135"/>
    </location>
</feature>
<sequence length="136" mass="15433">MLAIGAGLLYNMIVFYVCEEKSLKDANFSDMKCLVQEEVDMSECFETYNTLQYMFYFLVSAFIFAAFVTHFFLIPIGIDLAGLMAYVFIPSLLGSFLILLVKWRFQPFIKLVSSFMYGSGYMSATGIAVALVYFLS</sequence>
<feature type="transmembrane region" description="Helical" evidence="1">
    <location>
        <begin position="84"/>
        <end position="103"/>
    </location>
</feature>
<proteinExistence type="predicted"/>
<evidence type="ECO:0000313" key="2">
    <source>
        <dbReference type="EMBL" id="CAA6808635.1"/>
    </source>
</evidence>
<evidence type="ECO:0000256" key="1">
    <source>
        <dbReference type="SAM" id="Phobius"/>
    </source>
</evidence>
<dbReference type="AlphaFoldDB" id="A0A6S6T1B7"/>
<gene>
    <name evidence="2" type="ORF">HELGO_WM13600</name>
</gene>
<keyword evidence="1" id="KW-0472">Membrane</keyword>
<dbReference type="EMBL" id="CACVAU010000029">
    <property type="protein sequence ID" value="CAA6808635.1"/>
    <property type="molecule type" value="Genomic_DNA"/>
</dbReference>
<protein>
    <submittedName>
        <fullName evidence="2">Uncharacterized protein</fullName>
    </submittedName>
</protein>